<proteinExistence type="predicted"/>
<reference evidence="1" key="1">
    <citation type="submission" date="2023-01" db="EMBL/GenBank/DDBJ databases">
        <title>Genome assembly of the deep-sea coral Lophelia pertusa.</title>
        <authorList>
            <person name="Herrera S."/>
            <person name="Cordes E."/>
        </authorList>
    </citation>
    <scope>NUCLEOTIDE SEQUENCE</scope>
    <source>
        <strain evidence="1">USNM1676648</strain>
        <tissue evidence="1">Polyp</tissue>
    </source>
</reference>
<keyword evidence="2" id="KW-1185">Reference proteome</keyword>
<dbReference type="EMBL" id="MU826352">
    <property type="protein sequence ID" value="KAJ7380692.1"/>
    <property type="molecule type" value="Genomic_DNA"/>
</dbReference>
<accession>A0A9W9ZFJ9</accession>
<dbReference type="OrthoDB" id="5996297at2759"/>
<dbReference type="AlphaFoldDB" id="A0A9W9ZFJ9"/>
<sequence length="173" mass="19669">MHMMLGNHALLTSEVPVQSSNTGYLPQTMPQNLAPTQGYIYPGVSPNRSPPPAGRKPWYNNNPFTVMKINRRISRCTGCHGMLPKNQDNNPCLPPLDLVVQHVEKDEYPFKDQLTGAVQKRICPEKPKYYHPRPSCTIQRHPYFNVSMLHLQEGLNIDLVHENYLASVFSVSM</sequence>
<organism evidence="1 2">
    <name type="scientific">Desmophyllum pertusum</name>
    <dbReference type="NCBI Taxonomy" id="174260"/>
    <lineage>
        <taxon>Eukaryota</taxon>
        <taxon>Metazoa</taxon>
        <taxon>Cnidaria</taxon>
        <taxon>Anthozoa</taxon>
        <taxon>Hexacorallia</taxon>
        <taxon>Scleractinia</taxon>
        <taxon>Caryophylliina</taxon>
        <taxon>Caryophylliidae</taxon>
        <taxon>Desmophyllum</taxon>
    </lineage>
</organism>
<evidence type="ECO:0000313" key="2">
    <source>
        <dbReference type="Proteomes" id="UP001163046"/>
    </source>
</evidence>
<name>A0A9W9ZFJ9_9CNID</name>
<gene>
    <name evidence="1" type="ORF">OS493_007059</name>
</gene>
<comment type="caution">
    <text evidence="1">The sequence shown here is derived from an EMBL/GenBank/DDBJ whole genome shotgun (WGS) entry which is preliminary data.</text>
</comment>
<protein>
    <submittedName>
        <fullName evidence="1">Uncharacterized protein</fullName>
    </submittedName>
</protein>
<dbReference type="Proteomes" id="UP001163046">
    <property type="component" value="Unassembled WGS sequence"/>
</dbReference>
<evidence type="ECO:0000313" key="1">
    <source>
        <dbReference type="EMBL" id="KAJ7380692.1"/>
    </source>
</evidence>